<evidence type="ECO:0000313" key="3">
    <source>
        <dbReference type="EMBL" id="AKK07365.1"/>
    </source>
</evidence>
<sequence length="857" mass="91773">MTYIRHMSWPRTLTSTITGATVIGIMAVYGGIHPPEVLGDALPNSPTNPATAARWVNPDVRTEENHPEFRLEVVGLQSHIAVGETLPITIRVINDSPEPLHGFSIVAQHANIPESLSAARNILAQDSSAFPYFAEPINKSDTIAPGQSREISISMATNATTPGGLAIATPGTYPISLGLRSAASQELLSTQRFLIHVGRDTPPEPTDPTSNGATSTPLGDTSSAQQPTRMSVVFPLTAQVDIVGGEMGEAPKQAPLILHSEQLAQQLTEGGRLDELLDDYADETTASPGLSNAICLALDPQLVDTVARMADGYMVSHQRPSSVSQNRRLRDSWNFQAEEPRGTVGYGAEAAREWLDRLAQLAQQASCTVALPWANTDINAVAATGNQWTMREAIQQGTATIARVLNITPLSNVVIPGSGYITEQTAPQLRWADTASFTTTNDDGEISYPDIAADWSKRASGTAPSEPAISEPVSVLVADNTVWNTPQSGRFAYLAPGVRAVSYPGSLAATLAEATPNPITVGYGSYSSRYDSRIDALAARRATGDAAIRMTVGEYNFAATDKPLLVQMPPTLSDATQWLSTIGQLLDSAAASPMTLSEYVTPSGVETTELDRLTAERLASGEALEFGAPYDDPTVISDTEVLQAQRQLQSVDNLTQLMMTDPAIALTPYGFTAPLRHDVLRAFTHNDRAAIATYDAHVADAKSLLNNNYQVLTELRTSVTLLPPGNVYTRISDSSPLLIVAQNGLPLPVDARIRYNGPRGAHINVPENLFIPAKGSITVHMTADLPTNSADHRTDLSLWLAANDDSQFSEPVTIGVQTRSGIIGASGLVVVALIGLVTALFGRIAYRRIRHQRPEEH</sequence>
<accession>A0A0G3H3N3</accession>
<feature type="region of interest" description="Disordered" evidence="1">
    <location>
        <begin position="197"/>
        <end position="228"/>
    </location>
</feature>
<dbReference type="PATRIC" id="fig|571915.4.peg.3301"/>
<evidence type="ECO:0008006" key="5">
    <source>
        <dbReference type="Google" id="ProtNLM"/>
    </source>
</evidence>
<proteinExistence type="predicted"/>
<reference evidence="4" key="2">
    <citation type="submission" date="2015-05" db="EMBL/GenBank/DDBJ databases">
        <title>Complete genome sequence of Corynebacterium mustelae DSM 45274, isolated from various tissues of a male ferret with lethal sepsis.</title>
        <authorList>
            <person name="Ruckert C."/>
            <person name="Albersmeier A."/>
            <person name="Winkler A."/>
            <person name="Tauch A."/>
        </authorList>
    </citation>
    <scope>NUCLEOTIDE SEQUENCE [LARGE SCALE GENOMIC DNA]</scope>
    <source>
        <strain evidence="4">DSM 45274</strain>
    </source>
</reference>
<evidence type="ECO:0000313" key="4">
    <source>
        <dbReference type="Proteomes" id="UP000035199"/>
    </source>
</evidence>
<dbReference type="AlphaFoldDB" id="A0A0G3H3N3"/>
<keyword evidence="2" id="KW-0472">Membrane</keyword>
<dbReference type="OrthoDB" id="3797035at2"/>
<feature type="transmembrane region" description="Helical" evidence="2">
    <location>
        <begin position="12"/>
        <end position="32"/>
    </location>
</feature>
<keyword evidence="2" id="KW-1133">Transmembrane helix</keyword>
<reference evidence="3 4" key="1">
    <citation type="journal article" date="2015" name="Genome Announc.">
        <title>Complete Genome Sequence of the Type Strain Corynebacterium mustelae DSM 45274, Isolated from Various Tissues of a Male Ferret with Lethal Sepsis.</title>
        <authorList>
            <person name="Ruckert C."/>
            <person name="Eimer J."/>
            <person name="Winkler A."/>
            <person name="Tauch A."/>
        </authorList>
    </citation>
    <scope>NUCLEOTIDE SEQUENCE [LARGE SCALE GENOMIC DNA]</scope>
    <source>
        <strain evidence="3 4">DSM 45274</strain>
    </source>
</reference>
<dbReference type="Proteomes" id="UP000035199">
    <property type="component" value="Chromosome"/>
</dbReference>
<evidence type="ECO:0000256" key="1">
    <source>
        <dbReference type="SAM" id="MobiDB-lite"/>
    </source>
</evidence>
<organism evidence="3 4">
    <name type="scientific">Corynebacterium mustelae</name>
    <dbReference type="NCBI Taxonomy" id="571915"/>
    <lineage>
        <taxon>Bacteria</taxon>
        <taxon>Bacillati</taxon>
        <taxon>Actinomycetota</taxon>
        <taxon>Actinomycetes</taxon>
        <taxon>Mycobacteriales</taxon>
        <taxon>Corynebacteriaceae</taxon>
        <taxon>Corynebacterium</taxon>
    </lineage>
</organism>
<dbReference type="RefSeq" id="WP_047263209.1">
    <property type="nucleotide sequence ID" value="NZ_CP011542.1"/>
</dbReference>
<feature type="compositionally biased region" description="Polar residues" evidence="1">
    <location>
        <begin position="207"/>
        <end position="228"/>
    </location>
</feature>
<dbReference type="KEGG" id="cmv:CMUST_15380"/>
<dbReference type="STRING" id="571915.CMUST_15380"/>
<name>A0A0G3H3N3_9CORY</name>
<feature type="transmembrane region" description="Helical" evidence="2">
    <location>
        <begin position="822"/>
        <end position="846"/>
    </location>
</feature>
<gene>
    <name evidence="3" type="ORF">CMUST_15380</name>
</gene>
<protein>
    <recommendedName>
        <fullName evidence="5">Secreted protein</fullName>
    </recommendedName>
</protein>
<evidence type="ECO:0000256" key="2">
    <source>
        <dbReference type="SAM" id="Phobius"/>
    </source>
</evidence>
<keyword evidence="4" id="KW-1185">Reference proteome</keyword>
<keyword evidence="2" id="KW-0812">Transmembrane</keyword>
<dbReference type="EMBL" id="CP011542">
    <property type="protein sequence ID" value="AKK07365.1"/>
    <property type="molecule type" value="Genomic_DNA"/>
</dbReference>